<protein>
    <recommendedName>
        <fullName evidence="9 10">UDP-N-acetylmuramoylalanine--D-glutamate ligase</fullName>
        <ecNumber evidence="9 10">6.3.2.9</ecNumber>
    </recommendedName>
    <alternativeName>
        <fullName evidence="9">D-glutamic acid-adding enzyme</fullName>
    </alternativeName>
    <alternativeName>
        <fullName evidence="9">UDP-N-acetylmuramoyl-L-alanyl-D-glutamate synthetase</fullName>
    </alternativeName>
</protein>
<reference evidence="14" key="1">
    <citation type="journal article" date="2019" name="Int. J. Syst. Evol. Microbiol.">
        <title>The Global Catalogue of Microorganisms (GCM) 10K type strain sequencing project: providing services to taxonomists for standard genome sequencing and annotation.</title>
        <authorList>
            <consortium name="The Broad Institute Genomics Platform"/>
            <consortium name="The Broad Institute Genome Sequencing Center for Infectious Disease"/>
            <person name="Wu L."/>
            <person name="Ma J."/>
        </authorList>
    </citation>
    <scope>NUCLEOTIDE SEQUENCE [LARGE SCALE GENOMIC DNA]</scope>
    <source>
        <strain evidence="14">CGMCC 1.15304</strain>
    </source>
</reference>
<organism evidence="13 14">
    <name type="scientific">Kordiimonas lipolytica</name>
    <dbReference type="NCBI Taxonomy" id="1662421"/>
    <lineage>
        <taxon>Bacteria</taxon>
        <taxon>Pseudomonadati</taxon>
        <taxon>Pseudomonadota</taxon>
        <taxon>Alphaproteobacteria</taxon>
        <taxon>Kordiimonadales</taxon>
        <taxon>Kordiimonadaceae</taxon>
        <taxon>Kordiimonas</taxon>
    </lineage>
</organism>
<evidence type="ECO:0000313" key="14">
    <source>
        <dbReference type="Proteomes" id="UP001595776"/>
    </source>
</evidence>
<evidence type="ECO:0000256" key="6">
    <source>
        <dbReference type="ARBA" id="ARBA00022741"/>
    </source>
</evidence>
<comment type="caution">
    <text evidence="13">The sequence shown here is derived from an EMBL/GenBank/DDBJ whole genome shotgun (WGS) entry which is preliminary data.</text>
</comment>
<feature type="domain" description="Mur ligase C-terminal" evidence="11">
    <location>
        <begin position="315"/>
        <end position="425"/>
    </location>
</feature>
<evidence type="ECO:0000256" key="9">
    <source>
        <dbReference type="HAMAP-Rule" id="MF_00639"/>
    </source>
</evidence>
<evidence type="ECO:0000256" key="3">
    <source>
        <dbReference type="ARBA" id="ARBA00022490"/>
    </source>
</evidence>
<dbReference type="PROSITE" id="PS01011">
    <property type="entry name" value="FOLYLPOLYGLU_SYNT_1"/>
    <property type="match status" value="1"/>
</dbReference>
<dbReference type="GO" id="GO:0008764">
    <property type="term" value="F:UDP-N-acetylmuramoylalanine-D-glutamate ligase activity"/>
    <property type="evidence" value="ECO:0007669"/>
    <property type="project" value="UniProtKB-EC"/>
</dbReference>
<dbReference type="Gene3D" id="3.40.50.720">
    <property type="entry name" value="NAD(P)-binding Rossmann-like Domain"/>
    <property type="match status" value="1"/>
</dbReference>
<dbReference type="Pfam" id="PF08245">
    <property type="entry name" value="Mur_ligase_M"/>
    <property type="match status" value="1"/>
</dbReference>
<dbReference type="NCBIfam" id="TIGR01087">
    <property type="entry name" value="murD"/>
    <property type="match status" value="1"/>
</dbReference>
<dbReference type="SUPFAM" id="SSF51984">
    <property type="entry name" value="MurCD N-terminal domain"/>
    <property type="match status" value="1"/>
</dbReference>
<comment type="pathway">
    <text evidence="2 9 10">Cell wall biogenesis; peptidoglycan biosynthesis.</text>
</comment>
<keyword evidence="14" id="KW-1185">Reference proteome</keyword>
<keyword evidence="3 9" id="KW-0963">Cytoplasm</keyword>
<evidence type="ECO:0000256" key="10">
    <source>
        <dbReference type="RuleBase" id="RU003664"/>
    </source>
</evidence>
<dbReference type="Proteomes" id="UP001595776">
    <property type="component" value="Unassembled WGS sequence"/>
</dbReference>
<dbReference type="PANTHER" id="PTHR43692:SF1">
    <property type="entry name" value="UDP-N-ACETYLMURAMOYLALANINE--D-GLUTAMATE LIGASE"/>
    <property type="match status" value="1"/>
</dbReference>
<feature type="domain" description="Mur ligase central" evidence="12">
    <location>
        <begin position="115"/>
        <end position="292"/>
    </location>
</feature>
<keyword evidence="9 10" id="KW-0133">Cell shape</keyword>
<dbReference type="SUPFAM" id="SSF53623">
    <property type="entry name" value="MurD-like peptide ligases, catalytic domain"/>
    <property type="match status" value="1"/>
</dbReference>
<name>A0ABV8UA02_9PROT</name>
<keyword evidence="8 9" id="KW-0131">Cell cycle</keyword>
<evidence type="ECO:0000256" key="2">
    <source>
        <dbReference type="ARBA" id="ARBA00004752"/>
    </source>
</evidence>
<dbReference type="InterPro" id="IPR018109">
    <property type="entry name" value="Folylpolyglutamate_synth_CS"/>
</dbReference>
<keyword evidence="7 9" id="KW-0067">ATP-binding</keyword>
<comment type="similarity">
    <text evidence="9">Belongs to the MurCDEF family.</text>
</comment>
<dbReference type="Gene3D" id="3.90.190.20">
    <property type="entry name" value="Mur ligase, C-terminal domain"/>
    <property type="match status" value="1"/>
</dbReference>
<dbReference type="InterPro" id="IPR036615">
    <property type="entry name" value="Mur_ligase_C_dom_sf"/>
</dbReference>
<evidence type="ECO:0000256" key="1">
    <source>
        <dbReference type="ARBA" id="ARBA00004496"/>
    </source>
</evidence>
<dbReference type="InterPro" id="IPR036565">
    <property type="entry name" value="Mur-like_cat_sf"/>
</dbReference>
<dbReference type="EC" id="6.3.2.9" evidence="9 10"/>
<dbReference type="SUPFAM" id="SSF53244">
    <property type="entry name" value="MurD-like peptide ligases, peptide-binding domain"/>
    <property type="match status" value="1"/>
</dbReference>
<evidence type="ECO:0000256" key="4">
    <source>
        <dbReference type="ARBA" id="ARBA00022598"/>
    </source>
</evidence>
<dbReference type="Pfam" id="PF02875">
    <property type="entry name" value="Mur_ligase_C"/>
    <property type="match status" value="1"/>
</dbReference>
<comment type="function">
    <text evidence="9 10">Cell wall formation. Catalyzes the addition of glutamate to the nucleotide precursor UDP-N-acetylmuramoyl-L-alanine (UMA).</text>
</comment>
<sequence length="454" mass="48186">MITAPTYKDKTVGVFGLARTGVAAVDALVASGARVMAWDDTVERRDQVGSHARDLYRADFTDMEALMLAPGVPLTHPKPHALVEKANAAGVPLISDFDIFQAARESLPAHRTVAITGTNGKSTTTALIGHMIESCGLPVAIGGNIGRGILSLDPLAEGGVYVFEMSSFQLDLTKDFKADVAILLNLTPDHLDRHGDMAGYTAAKKRLFEMQAEGAVAIVGQDEAATQALAESLAAPIVRISSSSQVPGGVYAKDGQLIDDSDGNHKVVGDLRSLPTLKGAHNWQNAAAAYAAGRALGLKAEDIFKSFTTFPGLAHRQELIGEANGVRFVNDSKATNVDAASRALASYRNIRWIVGGRPKDKTFTALLPFTAEVKKAYLLGEAADALVHDLGETIPYVDCRDMIDAVEKATADAEPGDVVLLSPACTAFDQFTDFEARGEAFRLAVHAQMQGDAK</sequence>
<dbReference type="PANTHER" id="PTHR43692">
    <property type="entry name" value="UDP-N-ACETYLMURAMOYLALANINE--D-GLUTAMATE LIGASE"/>
    <property type="match status" value="1"/>
</dbReference>
<dbReference type="RefSeq" id="WP_068152018.1">
    <property type="nucleotide sequence ID" value="NZ_JBHSCR010000005.1"/>
</dbReference>
<keyword evidence="6 9" id="KW-0547">Nucleotide-binding</keyword>
<evidence type="ECO:0000313" key="13">
    <source>
        <dbReference type="EMBL" id="MFC4347945.1"/>
    </source>
</evidence>
<keyword evidence="9 10" id="KW-0961">Cell wall biogenesis/degradation</keyword>
<evidence type="ECO:0000256" key="8">
    <source>
        <dbReference type="ARBA" id="ARBA00023306"/>
    </source>
</evidence>
<evidence type="ECO:0000256" key="7">
    <source>
        <dbReference type="ARBA" id="ARBA00022840"/>
    </source>
</evidence>
<dbReference type="InterPro" id="IPR013221">
    <property type="entry name" value="Mur_ligase_cen"/>
</dbReference>
<keyword evidence="5 9" id="KW-0132">Cell division</keyword>
<keyword evidence="4 9" id="KW-0436">Ligase</keyword>
<dbReference type="EMBL" id="JBHSCR010000005">
    <property type="protein sequence ID" value="MFC4347945.1"/>
    <property type="molecule type" value="Genomic_DNA"/>
</dbReference>
<dbReference type="HAMAP" id="MF_00639">
    <property type="entry name" value="MurD"/>
    <property type="match status" value="1"/>
</dbReference>
<comment type="subcellular location">
    <subcellularLocation>
        <location evidence="1 9 10">Cytoplasm</location>
    </subcellularLocation>
</comment>
<evidence type="ECO:0000259" key="11">
    <source>
        <dbReference type="Pfam" id="PF02875"/>
    </source>
</evidence>
<feature type="binding site" evidence="9">
    <location>
        <begin position="117"/>
        <end position="123"/>
    </location>
    <ligand>
        <name>ATP</name>
        <dbReference type="ChEBI" id="CHEBI:30616"/>
    </ligand>
</feature>
<comment type="catalytic activity">
    <reaction evidence="9 10">
        <text>UDP-N-acetyl-alpha-D-muramoyl-L-alanine + D-glutamate + ATP = UDP-N-acetyl-alpha-D-muramoyl-L-alanyl-D-glutamate + ADP + phosphate + H(+)</text>
        <dbReference type="Rhea" id="RHEA:16429"/>
        <dbReference type="ChEBI" id="CHEBI:15378"/>
        <dbReference type="ChEBI" id="CHEBI:29986"/>
        <dbReference type="ChEBI" id="CHEBI:30616"/>
        <dbReference type="ChEBI" id="CHEBI:43474"/>
        <dbReference type="ChEBI" id="CHEBI:83898"/>
        <dbReference type="ChEBI" id="CHEBI:83900"/>
        <dbReference type="ChEBI" id="CHEBI:456216"/>
        <dbReference type="EC" id="6.3.2.9"/>
    </reaction>
</comment>
<evidence type="ECO:0000256" key="5">
    <source>
        <dbReference type="ARBA" id="ARBA00022618"/>
    </source>
</evidence>
<evidence type="ECO:0000259" key="12">
    <source>
        <dbReference type="Pfam" id="PF08245"/>
    </source>
</evidence>
<dbReference type="InterPro" id="IPR004101">
    <property type="entry name" value="Mur_ligase_C"/>
</dbReference>
<accession>A0ABV8UA02</accession>
<dbReference type="Gene3D" id="3.40.1190.10">
    <property type="entry name" value="Mur-like, catalytic domain"/>
    <property type="match status" value="1"/>
</dbReference>
<proteinExistence type="inferred from homology"/>
<keyword evidence="9 10" id="KW-0573">Peptidoglycan synthesis</keyword>
<gene>
    <name evidence="9 13" type="primary">murD</name>
    <name evidence="13" type="ORF">ACFO5Q_08825</name>
</gene>
<dbReference type="InterPro" id="IPR005762">
    <property type="entry name" value="MurD"/>
</dbReference>